<sequence length="263" mass="29315">MNSLTNVNVLASQYGTSDKLNTRISIHDKYSTNKQGFGNWISEHYRIPEGASVLELGCGTGDMWKGKHALISRCSRLVLSDFSEGMVNKTKETLAAESGIEYLTVDIQSIPFPDHTFDVVIANMMLYHVPDLAKGLSEVRRVLKESGTFYCATYGENGMMEYIGSLFTDYGIRTSINTNFTLQNGKEALISFFTDVEKDLYDDSLAVTEVEDLVDYIFSLSGMTDLRSLPRDTVRSVLASHMKDGVLTVPKEYGMFVCRSPKA</sequence>
<protein>
    <submittedName>
        <fullName evidence="1">Methyltransferase domain-containing protein</fullName>
    </submittedName>
</protein>
<name>A0AC61PLZ2_9FIRM</name>
<dbReference type="EMBL" id="FWXZ01000003">
    <property type="protein sequence ID" value="SMC66493.1"/>
    <property type="molecule type" value="Genomic_DNA"/>
</dbReference>
<gene>
    <name evidence="1" type="ORF">SAMN06297397_1829</name>
</gene>
<proteinExistence type="predicted"/>
<keyword evidence="1" id="KW-0808">Transferase</keyword>
<organism evidence="1 2">
    <name type="scientific">Aristaeella lactis</name>
    <dbReference type="NCBI Taxonomy" id="3046383"/>
    <lineage>
        <taxon>Bacteria</taxon>
        <taxon>Bacillati</taxon>
        <taxon>Bacillota</taxon>
        <taxon>Clostridia</taxon>
        <taxon>Eubacteriales</taxon>
        <taxon>Aristaeellaceae</taxon>
        <taxon>Aristaeella</taxon>
    </lineage>
</organism>
<evidence type="ECO:0000313" key="1">
    <source>
        <dbReference type="EMBL" id="SMC66493.1"/>
    </source>
</evidence>
<reference evidence="1" key="1">
    <citation type="submission" date="2017-04" db="EMBL/GenBank/DDBJ databases">
        <authorList>
            <person name="Varghese N."/>
            <person name="Submissions S."/>
        </authorList>
    </citation>
    <scope>NUCLEOTIDE SEQUENCE</scope>
    <source>
        <strain evidence="1">WTE2008</strain>
    </source>
</reference>
<comment type="caution">
    <text evidence="1">The sequence shown here is derived from an EMBL/GenBank/DDBJ whole genome shotgun (WGS) entry which is preliminary data.</text>
</comment>
<keyword evidence="1" id="KW-0489">Methyltransferase</keyword>
<evidence type="ECO:0000313" key="2">
    <source>
        <dbReference type="Proteomes" id="UP000192328"/>
    </source>
</evidence>
<dbReference type="Proteomes" id="UP000192328">
    <property type="component" value="Unassembled WGS sequence"/>
</dbReference>
<accession>A0AC61PLZ2</accession>
<keyword evidence="2" id="KW-1185">Reference proteome</keyword>